<dbReference type="Pfam" id="PF00805">
    <property type="entry name" value="Pentapeptide"/>
    <property type="match status" value="1"/>
</dbReference>
<dbReference type="GeneID" id="57905255"/>
<accession>A0A380PWH0</accession>
<keyword evidence="1" id="KW-0812">Transmembrane</keyword>
<sequence>MTARQHRISNYWDVIYDPLIELSDFVCMSFDDLKHNTGPCLGLFDLATVVDNIKIVKDTNFKECDFYGELNVTKLNFKKCTFKKVSFGYSFFKNTKFQNCIFEKCSLAMAKFENCQFNDCEFTDTSFSGNETIFENTQINSEVLIKSGYTNLDESVLKEKGTTAEYQTSRFETTKAKMARMVLNSLSSTADDDLYYNSVKIYLISRTRARIYKYKYNAGNEDGLFKKIYSRFKMVATKFELLILCVSGFVNNWGNGLFRALMVGLLLILAFCIYYYSYFGTTVLGSLIKSIDITFLAGYTKHVTKETATSQQCVMLLNMCLGLWWYAIIIPTLINRICSTRQ</sequence>
<dbReference type="RefSeq" id="WP_004707232.1">
    <property type="nucleotide sequence ID" value="NZ_CP023964.1"/>
</dbReference>
<feature type="transmembrane region" description="Helical" evidence="1">
    <location>
        <begin position="260"/>
        <end position="279"/>
    </location>
</feature>
<evidence type="ECO:0000256" key="1">
    <source>
        <dbReference type="SAM" id="Phobius"/>
    </source>
</evidence>
<proteinExistence type="predicted"/>
<dbReference type="EMBL" id="UHJA01000001">
    <property type="protein sequence ID" value="SUP77629.1"/>
    <property type="molecule type" value="Genomic_DNA"/>
</dbReference>
<evidence type="ECO:0008006" key="4">
    <source>
        <dbReference type="Google" id="ProtNLM"/>
    </source>
</evidence>
<evidence type="ECO:0000313" key="2">
    <source>
        <dbReference type="EMBL" id="SUP77629.1"/>
    </source>
</evidence>
<keyword evidence="1" id="KW-0472">Membrane</keyword>
<evidence type="ECO:0000313" key="3">
    <source>
        <dbReference type="Proteomes" id="UP000254835"/>
    </source>
</evidence>
<protein>
    <recommendedName>
        <fullName evidence="4">Pentapeptide repeat-containing protein</fullName>
    </recommendedName>
</protein>
<name>A0A380PWH0_YERFR</name>
<dbReference type="AlphaFoldDB" id="A0A380PWH0"/>
<dbReference type="SUPFAM" id="SSF141571">
    <property type="entry name" value="Pentapeptide repeat-like"/>
    <property type="match status" value="1"/>
</dbReference>
<dbReference type="Proteomes" id="UP000254835">
    <property type="component" value="Unassembled WGS sequence"/>
</dbReference>
<keyword evidence="1" id="KW-1133">Transmembrane helix</keyword>
<gene>
    <name evidence="2" type="ORF">NCTC11470_02704</name>
</gene>
<reference evidence="2 3" key="1">
    <citation type="submission" date="2018-06" db="EMBL/GenBank/DDBJ databases">
        <authorList>
            <consortium name="Pathogen Informatics"/>
            <person name="Doyle S."/>
        </authorList>
    </citation>
    <scope>NUCLEOTIDE SEQUENCE [LARGE SCALE GENOMIC DNA]</scope>
    <source>
        <strain evidence="2 3">NCTC11470</strain>
    </source>
</reference>
<dbReference type="InterPro" id="IPR001646">
    <property type="entry name" value="5peptide_repeat"/>
</dbReference>
<organism evidence="2 3">
    <name type="scientific">Yersinia frederiksenii</name>
    <dbReference type="NCBI Taxonomy" id="29484"/>
    <lineage>
        <taxon>Bacteria</taxon>
        <taxon>Pseudomonadati</taxon>
        <taxon>Pseudomonadota</taxon>
        <taxon>Gammaproteobacteria</taxon>
        <taxon>Enterobacterales</taxon>
        <taxon>Yersiniaceae</taxon>
        <taxon>Yersinia</taxon>
    </lineage>
</organism>
<dbReference type="OrthoDB" id="9023289at2"/>
<dbReference type="Gene3D" id="2.160.20.80">
    <property type="entry name" value="E3 ubiquitin-protein ligase SopA"/>
    <property type="match status" value="1"/>
</dbReference>
<feature type="transmembrane region" description="Helical" evidence="1">
    <location>
        <begin position="314"/>
        <end position="334"/>
    </location>
</feature>